<dbReference type="PANTHER" id="PTHR43768">
    <property type="entry name" value="TREHALOSE 6-PHOSPHATE PHOSPHATASE"/>
    <property type="match status" value="1"/>
</dbReference>
<dbReference type="OrthoDB" id="9816160at2"/>
<dbReference type="InterPro" id="IPR003337">
    <property type="entry name" value="Trehalose_PPase"/>
</dbReference>
<dbReference type="GO" id="GO:0046872">
    <property type="term" value="F:metal ion binding"/>
    <property type="evidence" value="ECO:0007669"/>
    <property type="project" value="UniProtKB-KW"/>
</dbReference>
<sequence>MPSLNERLQQLARVPRLLIVSDFDGTLADFSTDPANVPVETASVEALETLAGLPDTSVAILSGRHLAGLEAASGFDGSTFTLVGSHGAECSANGPELNGDQKAALQAVEDAFEQIIDGLEGAFVEHKPFHRVLHVIKVEDQGRAQQALEAALAVDIPGVHTHTGKWIVEASVVDMNKGTWVRAQQEHLRPDSTLVMGDDTTDEHAFAVLGQQDLSIKVGEGDTKARYRVASVHELSQVLKQLAALRSS</sequence>
<dbReference type="Gene3D" id="3.30.70.1020">
    <property type="entry name" value="Trehalose-6-phosphate phosphatase related protein, domain 2"/>
    <property type="match status" value="1"/>
</dbReference>
<evidence type="ECO:0000313" key="5">
    <source>
        <dbReference type="Proteomes" id="UP000271587"/>
    </source>
</evidence>
<comment type="catalytic activity">
    <reaction evidence="3">
        <text>alpha,alpha-trehalose 6-phosphate + H2O = alpha,alpha-trehalose + phosphate</text>
        <dbReference type="Rhea" id="RHEA:23420"/>
        <dbReference type="ChEBI" id="CHEBI:15377"/>
        <dbReference type="ChEBI" id="CHEBI:16551"/>
        <dbReference type="ChEBI" id="CHEBI:43474"/>
        <dbReference type="ChEBI" id="CHEBI:58429"/>
        <dbReference type="EC" id="3.1.3.12"/>
    </reaction>
</comment>
<dbReference type="NCBIfam" id="TIGR00685">
    <property type="entry name" value="T6PP"/>
    <property type="match status" value="1"/>
</dbReference>
<accession>A0A3G6IY36</accession>
<evidence type="ECO:0000256" key="1">
    <source>
        <dbReference type="ARBA" id="ARBA00022801"/>
    </source>
</evidence>
<keyword evidence="1 3" id="KW-0378">Hydrolase</keyword>
<organism evidence="4 5">
    <name type="scientific">Corynebacterium gerontici</name>
    <dbReference type="NCBI Taxonomy" id="2079234"/>
    <lineage>
        <taxon>Bacteria</taxon>
        <taxon>Bacillati</taxon>
        <taxon>Actinomycetota</taxon>
        <taxon>Actinomycetes</taxon>
        <taxon>Mycobacteriales</taxon>
        <taxon>Corynebacteriaceae</taxon>
        <taxon>Corynebacterium</taxon>
    </lineage>
</organism>
<dbReference type="SUPFAM" id="SSF56784">
    <property type="entry name" value="HAD-like"/>
    <property type="match status" value="1"/>
</dbReference>
<dbReference type="InterPro" id="IPR023214">
    <property type="entry name" value="HAD_sf"/>
</dbReference>
<dbReference type="EC" id="3.1.3.12" evidence="3"/>
<dbReference type="AlphaFoldDB" id="A0A3G6IY36"/>
<evidence type="ECO:0000256" key="2">
    <source>
        <dbReference type="ARBA" id="ARBA00024179"/>
    </source>
</evidence>
<dbReference type="GO" id="GO:0004805">
    <property type="term" value="F:trehalose-phosphatase activity"/>
    <property type="evidence" value="ECO:0007669"/>
    <property type="project" value="UniProtKB-EC"/>
</dbReference>
<keyword evidence="3" id="KW-0479">Metal-binding</keyword>
<dbReference type="Gene3D" id="3.40.50.1000">
    <property type="entry name" value="HAD superfamily/HAD-like"/>
    <property type="match status" value="1"/>
</dbReference>
<keyword evidence="5" id="KW-1185">Reference proteome</keyword>
<dbReference type="RefSeq" id="WP_123933196.1">
    <property type="nucleotide sequence ID" value="NZ_CP033897.1"/>
</dbReference>
<proteinExistence type="inferred from homology"/>
<dbReference type="InterPro" id="IPR036412">
    <property type="entry name" value="HAD-like_sf"/>
</dbReference>
<protein>
    <recommendedName>
        <fullName evidence="3">Trehalose 6-phosphate phosphatase</fullName>
        <ecNumber evidence="3">3.1.3.12</ecNumber>
    </recommendedName>
</protein>
<comment type="cofactor">
    <cofactor evidence="3">
        <name>Mg(2+)</name>
        <dbReference type="ChEBI" id="CHEBI:18420"/>
    </cofactor>
</comment>
<gene>
    <name evidence="4" type="primary">otsB</name>
    <name evidence="4" type="ORF">CGERO_01805</name>
</gene>
<dbReference type="PANTHER" id="PTHR43768:SF3">
    <property type="entry name" value="TREHALOSE 6-PHOSPHATE PHOSPHATASE"/>
    <property type="match status" value="1"/>
</dbReference>
<keyword evidence="3" id="KW-0460">Magnesium</keyword>
<dbReference type="Proteomes" id="UP000271587">
    <property type="component" value="Chromosome"/>
</dbReference>
<dbReference type="Pfam" id="PF02358">
    <property type="entry name" value="Trehalose_PPase"/>
    <property type="match status" value="1"/>
</dbReference>
<evidence type="ECO:0000313" key="4">
    <source>
        <dbReference type="EMBL" id="AZA10695.1"/>
    </source>
</evidence>
<dbReference type="EMBL" id="CP033897">
    <property type="protein sequence ID" value="AZA10695.1"/>
    <property type="molecule type" value="Genomic_DNA"/>
</dbReference>
<comment type="similarity">
    <text evidence="3">Belongs to the trehalose phosphatase family.</text>
</comment>
<dbReference type="KEGG" id="cgk:CGERO_01805"/>
<comment type="pathway">
    <text evidence="3">Glycan biosynthesis; trehalose biosynthesis.</text>
</comment>
<dbReference type="GO" id="GO:0005992">
    <property type="term" value="P:trehalose biosynthetic process"/>
    <property type="evidence" value="ECO:0007669"/>
    <property type="project" value="UniProtKB-UniPathway"/>
</dbReference>
<evidence type="ECO:0000256" key="3">
    <source>
        <dbReference type="RuleBase" id="RU361117"/>
    </source>
</evidence>
<dbReference type="UniPathway" id="UPA00299"/>
<reference evidence="4 5" key="1">
    <citation type="submission" date="2018-11" db="EMBL/GenBank/DDBJ databases">
        <authorList>
            <person name="Kleinhagauer T."/>
            <person name="Glaeser S.P."/>
            <person name="Spergser J."/>
            <person name="Ruckert C."/>
            <person name="Kaempfer P."/>
            <person name="Busse H.-J."/>
        </authorList>
    </citation>
    <scope>NUCLEOTIDE SEQUENCE [LARGE SCALE GENOMIC DNA]</scope>
    <source>
        <strain evidence="4 5">W8</strain>
    </source>
</reference>
<comment type="function">
    <text evidence="2 3">Removes the phosphate from trehalose 6-phosphate to produce free trehalose.</text>
</comment>
<name>A0A3G6IY36_9CORY</name>
<dbReference type="InterPro" id="IPR044651">
    <property type="entry name" value="OTSB-like"/>
</dbReference>